<dbReference type="EMBL" id="CAAALY010075444">
    <property type="protein sequence ID" value="VEL25657.1"/>
    <property type="molecule type" value="Genomic_DNA"/>
</dbReference>
<reference evidence="2" key="1">
    <citation type="submission" date="2018-11" db="EMBL/GenBank/DDBJ databases">
        <authorList>
            <consortium name="Pathogen Informatics"/>
        </authorList>
    </citation>
    <scope>NUCLEOTIDE SEQUENCE</scope>
</reference>
<evidence type="ECO:0000313" key="3">
    <source>
        <dbReference type="Proteomes" id="UP000784294"/>
    </source>
</evidence>
<keyword evidence="3" id="KW-1185">Reference proteome</keyword>
<feature type="compositionally biased region" description="Polar residues" evidence="1">
    <location>
        <begin position="25"/>
        <end position="39"/>
    </location>
</feature>
<sequence length="333" mass="32992">MDRPVVLLQPSFASASDAGELNIASNTGSIMTGSGQDPGTSMPPIQSQPPQQQPQHTSYVIRPLSNSLTLTNCGTASTGMDNGGSGASIVATPMGAGTSVLIRPGQRSQTSALISSNCNNNSNTSIISVAAASTGNSAGSVTSVSSSGHSSGPQVIYLPSISAQSGCLSLSNSSSSVAGLTTAGDVRLVSLQTVSAAPRSSVAAGGLISTHSVTGHVASPIVATTSNNAHSVVIMTTGGSPLPSGQGDTFGAQPIRGAPGGSAGAVGGSQTARLLSGMTSLKQTGVPSARPTVFRESCVPAWRGLKETMTSIPSGSVGPLFHCCIFPTHIFGK</sequence>
<accession>A0A3S5AQ59</accession>
<feature type="region of interest" description="Disordered" evidence="1">
    <location>
        <begin position="25"/>
        <end position="57"/>
    </location>
</feature>
<organism evidence="2 3">
    <name type="scientific">Protopolystoma xenopodis</name>
    <dbReference type="NCBI Taxonomy" id="117903"/>
    <lineage>
        <taxon>Eukaryota</taxon>
        <taxon>Metazoa</taxon>
        <taxon>Spiralia</taxon>
        <taxon>Lophotrochozoa</taxon>
        <taxon>Platyhelminthes</taxon>
        <taxon>Monogenea</taxon>
        <taxon>Polyopisthocotylea</taxon>
        <taxon>Polystomatidea</taxon>
        <taxon>Polystomatidae</taxon>
        <taxon>Protopolystoma</taxon>
    </lineage>
</organism>
<evidence type="ECO:0000256" key="1">
    <source>
        <dbReference type="SAM" id="MobiDB-lite"/>
    </source>
</evidence>
<dbReference type="Proteomes" id="UP000784294">
    <property type="component" value="Unassembled WGS sequence"/>
</dbReference>
<dbReference type="AlphaFoldDB" id="A0A3S5AQ59"/>
<feature type="compositionally biased region" description="Low complexity" evidence="1">
    <location>
        <begin position="43"/>
        <end position="55"/>
    </location>
</feature>
<name>A0A3S5AQ59_9PLAT</name>
<evidence type="ECO:0000313" key="2">
    <source>
        <dbReference type="EMBL" id="VEL25657.1"/>
    </source>
</evidence>
<comment type="caution">
    <text evidence="2">The sequence shown here is derived from an EMBL/GenBank/DDBJ whole genome shotgun (WGS) entry which is preliminary data.</text>
</comment>
<protein>
    <submittedName>
        <fullName evidence="2">Uncharacterized protein</fullName>
    </submittedName>
</protein>
<proteinExistence type="predicted"/>
<gene>
    <name evidence="2" type="ORF">PXEA_LOCUS19097</name>
</gene>